<dbReference type="HAMAP" id="MF_00105">
    <property type="entry name" value="GreA_GreB"/>
    <property type="match status" value="1"/>
</dbReference>
<dbReference type="GO" id="GO:0003677">
    <property type="term" value="F:DNA binding"/>
    <property type="evidence" value="ECO:0007669"/>
    <property type="project" value="UniProtKB-UniRule"/>
</dbReference>
<accession>A0A1G2NEF4</accession>
<feature type="coiled-coil region" evidence="8">
    <location>
        <begin position="6"/>
        <end position="33"/>
    </location>
</feature>
<dbReference type="InterPro" id="IPR028624">
    <property type="entry name" value="Tscrpt_elong_fac_GreA/B"/>
</dbReference>
<reference evidence="12 13" key="1">
    <citation type="journal article" date="2016" name="Nat. Commun.">
        <title>Thousands of microbial genomes shed light on interconnected biogeochemical processes in an aquifer system.</title>
        <authorList>
            <person name="Anantharaman K."/>
            <person name="Brown C.T."/>
            <person name="Hug L.A."/>
            <person name="Sharon I."/>
            <person name="Castelle C.J."/>
            <person name="Probst A.J."/>
            <person name="Thomas B.C."/>
            <person name="Singh A."/>
            <person name="Wilkins M.J."/>
            <person name="Karaoz U."/>
            <person name="Brodie E.L."/>
            <person name="Williams K.H."/>
            <person name="Hubbard S.S."/>
            <person name="Banfield J.F."/>
        </authorList>
    </citation>
    <scope>NUCLEOTIDE SEQUENCE [LARGE SCALE GENOMIC DNA]</scope>
</reference>
<keyword evidence="4 8" id="KW-0238">DNA-binding</keyword>
<dbReference type="Gene3D" id="3.10.50.30">
    <property type="entry name" value="Transcription elongation factor, GreA/GreB, C-terminal domain"/>
    <property type="match status" value="1"/>
</dbReference>
<feature type="domain" description="Transcription elongation factor GreA/GreB C-terminal" evidence="10">
    <location>
        <begin position="83"/>
        <end position="156"/>
    </location>
</feature>
<evidence type="ECO:0000256" key="9">
    <source>
        <dbReference type="RuleBase" id="RU000556"/>
    </source>
</evidence>
<dbReference type="SUPFAM" id="SSF54534">
    <property type="entry name" value="FKBP-like"/>
    <property type="match status" value="1"/>
</dbReference>
<comment type="caution">
    <text evidence="12">The sequence shown here is derived from an EMBL/GenBank/DDBJ whole genome shotgun (WGS) entry which is preliminary data.</text>
</comment>
<dbReference type="Proteomes" id="UP000177797">
    <property type="component" value="Unassembled WGS sequence"/>
</dbReference>
<keyword evidence="12" id="KW-0251">Elongation factor</keyword>
<dbReference type="Pfam" id="PF01272">
    <property type="entry name" value="GreA_GreB"/>
    <property type="match status" value="1"/>
</dbReference>
<dbReference type="InterPro" id="IPR036953">
    <property type="entry name" value="GreA/GreB_C_sf"/>
</dbReference>
<keyword evidence="12" id="KW-0648">Protein biosynthesis</keyword>
<dbReference type="InterPro" id="IPR018151">
    <property type="entry name" value="TF_GreA/GreB_CS"/>
</dbReference>
<protein>
    <recommendedName>
        <fullName evidence="2 8">Transcription elongation factor GreA</fullName>
    </recommendedName>
    <alternativeName>
        <fullName evidence="7 8">Transcript cleavage factor GreA</fullName>
    </alternativeName>
</protein>
<keyword evidence="5 8" id="KW-0804">Transcription</keyword>
<dbReference type="SUPFAM" id="SSF46557">
    <property type="entry name" value="GreA transcript cleavage protein, N-terminal domain"/>
    <property type="match status" value="1"/>
</dbReference>
<dbReference type="GO" id="GO:0006354">
    <property type="term" value="P:DNA-templated transcription elongation"/>
    <property type="evidence" value="ECO:0007669"/>
    <property type="project" value="TreeGrafter"/>
</dbReference>
<comment type="similarity">
    <text evidence="1 8 9">Belongs to the GreA/GreB family.</text>
</comment>
<keyword evidence="3 8" id="KW-0805">Transcription regulation</keyword>
<evidence type="ECO:0000256" key="7">
    <source>
        <dbReference type="ARBA" id="ARBA00030776"/>
    </source>
</evidence>
<dbReference type="PANTHER" id="PTHR30437:SF4">
    <property type="entry name" value="TRANSCRIPTION ELONGATION FACTOR GREA"/>
    <property type="match status" value="1"/>
</dbReference>
<evidence type="ECO:0000313" key="13">
    <source>
        <dbReference type="Proteomes" id="UP000177797"/>
    </source>
</evidence>
<dbReference type="AlphaFoldDB" id="A0A1G2NEF4"/>
<evidence type="ECO:0000256" key="5">
    <source>
        <dbReference type="ARBA" id="ARBA00023163"/>
    </source>
</evidence>
<dbReference type="InterPro" id="IPR023459">
    <property type="entry name" value="Tscrpt_elong_fac_GreA/B_fam"/>
</dbReference>
<name>A0A1G2NEF4_9BACT</name>
<dbReference type="GO" id="GO:0003746">
    <property type="term" value="F:translation elongation factor activity"/>
    <property type="evidence" value="ECO:0007669"/>
    <property type="project" value="UniProtKB-KW"/>
</dbReference>
<evidence type="ECO:0000256" key="4">
    <source>
        <dbReference type="ARBA" id="ARBA00023125"/>
    </source>
</evidence>
<dbReference type="PROSITE" id="PS00829">
    <property type="entry name" value="GREAB_1"/>
    <property type="match status" value="1"/>
</dbReference>
<feature type="domain" description="Transcription elongation factor GreA/GreB N-terminal" evidence="11">
    <location>
        <begin position="7"/>
        <end position="76"/>
    </location>
</feature>
<dbReference type="EMBL" id="MHSA01000012">
    <property type="protein sequence ID" value="OHA34436.1"/>
    <property type="molecule type" value="Genomic_DNA"/>
</dbReference>
<dbReference type="InterPro" id="IPR006359">
    <property type="entry name" value="Tscrpt_elong_fac_GreA"/>
</dbReference>
<sequence>MADTVVRLTKEKFDELSQELASLQTARRKEVAENLEYAKSLGDLSENAEYHEARATQAQLEDRIAKLDYLLKSATIVEGRKAGDAIGIGSSVLLRREKDSKELTYKIVGSEEGDITAGRVSADSPLAQAMTGKKIGNTFLVKTPAGESKYEILKIE</sequence>
<dbReference type="FunFam" id="1.10.287.180:FF:000001">
    <property type="entry name" value="Transcription elongation factor GreA"/>
    <property type="match status" value="1"/>
</dbReference>
<evidence type="ECO:0000259" key="10">
    <source>
        <dbReference type="Pfam" id="PF01272"/>
    </source>
</evidence>
<dbReference type="Pfam" id="PF03449">
    <property type="entry name" value="GreA_GreB_N"/>
    <property type="match status" value="1"/>
</dbReference>
<evidence type="ECO:0000256" key="6">
    <source>
        <dbReference type="ARBA" id="ARBA00024916"/>
    </source>
</evidence>
<comment type="function">
    <text evidence="6 8 9">Necessary for efficient RNA polymerase transcription elongation past template-encoded arresting sites. The arresting sites in DNA have the property of trapping a certain fraction of elongating RNA polymerases that pass through, resulting in locked ternary complexes. Cleavage of the nascent transcript by cleavage factors such as GreA or GreB allows the resumption of elongation from the new 3'terminus. GreA releases sequences of 2 to 3 nucleotides.</text>
</comment>
<dbReference type="NCBIfam" id="TIGR01462">
    <property type="entry name" value="greA"/>
    <property type="match status" value="1"/>
</dbReference>
<keyword evidence="8" id="KW-0175">Coiled coil</keyword>
<dbReference type="InterPro" id="IPR022691">
    <property type="entry name" value="Tscrpt_elong_fac_GreA/B_N"/>
</dbReference>
<dbReference type="GO" id="GO:0032784">
    <property type="term" value="P:regulation of DNA-templated transcription elongation"/>
    <property type="evidence" value="ECO:0007669"/>
    <property type="project" value="UniProtKB-UniRule"/>
</dbReference>
<dbReference type="GO" id="GO:0070063">
    <property type="term" value="F:RNA polymerase binding"/>
    <property type="evidence" value="ECO:0007669"/>
    <property type="project" value="InterPro"/>
</dbReference>
<evidence type="ECO:0000256" key="1">
    <source>
        <dbReference type="ARBA" id="ARBA00008213"/>
    </source>
</evidence>
<dbReference type="InterPro" id="IPR036805">
    <property type="entry name" value="Tscrpt_elong_fac_GreA/B_N_sf"/>
</dbReference>
<evidence type="ECO:0000259" key="11">
    <source>
        <dbReference type="Pfam" id="PF03449"/>
    </source>
</evidence>
<evidence type="ECO:0000313" key="12">
    <source>
        <dbReference type="EMBL" id="OHA34436.1"/>
    </source>
</evidence>
<dbReference type="PIRSF" id="PIRSF006092">
    <property type="entry name" value="GreA_GreB"/>
    <property type="match status" value="1"/>
</dbReference>
<dbReference type="FunFam" id="3.10.50.30:FF:000001">
    <property type="entry name" value="Transcription elongation factor GreA"/>
    <property type="match status" value="1"/>
</dbReference>
<evidence type="ECO:0000256" key="2">
    <source>
        <dbReference type="ARBA" id="ARBA00013729"/>
    </source>
</evidence>
<organism evidence="12 13">
    <name type="scientific">Candidatus Taylorbacteria bacterium RIFCSPLOWO2_01_FULL_48_100</name>
    <dbReference type="NCBI Taxonomy" id="1802322"/>
    <lineage>
        <taxon>Bacteria</taxon>
        <taxon>Candidatus Tayloriibacteriota</taxon>
    </lineage>
</organism>
<evidence type="ECO:0000256" key="8">
    <source>
        <dbReference type="HAMAP-Rule" id="MF_00105"/>
    </source>
</evidence>
<dbReference type="InterPro" id="IPR001437">
    <property type="entry name" value="Tscrpt_elong_fac_GreA/B_C"/>
</dbReference>
<dbReference type="Gene3D" id="1.10.287.180">
    <property type="entry name" value="Transcription elongation factor, GreA/GreB, N-terminal domain"/>
    <property type="match status" value="1"/>
</dbReference>
<gene>
    <name evidence="8" type="primary">greA</name>
    <name evidence="12" type="ORF">A2938_01150</name>
</gene>
<dbReference type="PANTHER" id="PTHR30437">
    <property type="entry name" value="TRANSCRIPTION ELONGATION FACTOR GREA"/>
    <property type="match status" value="1"/>
</dbReference>
<dbReference type="NCBIfam" id="NF001263">
    <property type="entry name" value="PRK00226.1-4"/>
    <property type="match status" value="1"/>
</dbReference>
<proteinExistence type="inferred from homology"/>
<evidence type="ECO:0000256" key="3">
    <source>
        <dbReference type="ARBA" id="ARBA00023015"/>
    </source>
</evidence>